<dbReference type="InterPro" id="IPR004087">
    <property type="entry name" value="KH_dom"/>
</dbReference>
<feature type="compositionally biased region" description="Basic residues" evidence="2">
    <location>
        <begin position="199"/>
        <end position="211"/>
    </location>
</feature>
<reference evidence="4" key="1">
    <citation type="submission" date="2021-01" db="EMBL/GenBank/DDBJ databases">
        <authorList>
            <person name="Corre E."/>
            <person name="Pelletier E."/>
            <person name="Niang G."/>
            <person name="Scheremetjew M."/>
            <person name="Finn R."/>
            <person name="Kale V."/>
            <person name="Holt S."/>
            <person name="Cochrane G."/>
            <person name="Meng A."/>
            <person name="Brown T."/>
            <person name="Cohen L."/>
        </authorList>
    </citation>
    <scope>NUCLEOTIDE SEQUENCE</scope>
    <source>
        <strain evidence="4">CCMP3107</strain>
    </source>
</reference>
<dbReference type="PROSITE" id="PS50084">
    <property type="entry name" value="KH_TYPE_1"/>
    <property type="match status" value="1"/>
</dbReference>
<sequence length="315" mass="33990">MVEEAQTTETLKNKELILSTSVSLEDHAPDVALGRKRSSSFSFENVSAKRRPSTSSETGNVSISTGIPQNSSHSSRGVTTVVKVPSALMGLVVGRKGSNITRIQEQSNTCMTIMGTDVTVSPICTDLLIEAEDRVTLEKGRALVLEILHSSAEGRNERWNTWRAPAGAQQSDRGKEGVNTAQAQKVQNHEVNTHISTKMSHKKKKKKKKKAGNSGSHQKQLGGPLAATPPGQQRRNVWTWQPGMPQRDTQGAHSAIAVSNQKKYHNQHQAAPYGHDRLSESGIKGQAQTVGPASLSSACKLVVGGSIIPQNQQQN</sequence>
<dbReference type="GO" id="GO:0003723">
    <property type="term" value="F:RNA binding"/>
    <property type="evidence" value="ECO:0007669"/>
    <property type="project" value="UniProtKB-UniRule"/>
</dbReference>
<dbReference type="Pfam" id="PF00013">
    <property type="entry name" value="KH_1"/>
    <property type="match status" value="1"/>
</dbReference>
<name>A0A6S9I6H4_HETAK</name>
<feature type="region of interest" description="Disordered" evidence="2">
    <location>
        <begin position="164"/>
        <end position="291"/>
    </location>
</feature>
<evidence type="ECO:0000256" key="1">
    <source>
        <dbReference type="PROSITE-ProRule" id="PRU00117"/>
    </source>
</evidence>
<feature type="compositionally biased region" description="Polar residues" evidence="2">
    <location>
        <begin position="230"/>
        <end position="239"/>
    </location>
</feature>
<accession>A0A6S9I6H4</accession>
<dbReference type="AlphaFoldDB" id="A0A6S9I6H4"/>
<feature type="compositionally biased region" description="Polar residues" evidence="2">
    <location>
        <begin position="247"/>
        <end position="261"/>
    </location>
</feature>
<feature type="region of interest" description="Disordered" evidence="2">
    <location>
        <begin position="42"/>
        <end position="77"/>
    </location>
</feature>
<proteinExistence type="predicted"/>
<dbReference type="EMBL" id="HBIU01032691">
    <property type="protein sequence ID" value="CAE0636317.1"/>
    <property type="molecule type" value="Transcribed_RNA"/>
</dbReference>
<gene>
    <name evidence="4" type="ORF">HAKA00212_LOCUS15077</name>
</gene>
<evidence type="ECO:0000256" key="2">
    <source>
        <dbReference type="SAM" id="MobiDB-lite"/>
    </source>
</evidence>
<dbReference type="SUPFAM" id="SSF54791">
    <property type="entry name" value="Eukaryotic type KH-domain (KH-domain type I)"/>
    <property type="match status" value="1"/>
</dbReference>
<dbReference type="InterPro" id="IPR036612">
    <property type="entry name" value="KH_dom_type_1_sf"/>
</dbReference>
<protein>
    <recommendedName>
        <fullName evidence="3">K Homology domain-containing protein</fullName>
    </recommendedName>
</protein>
<feature type="compositionally biased region" description="Polar residues" evidence="2">
    <location>
        <begin position="53"/>
        <end position="77"/>
    </location>
</feature>
<evidence type="ECO:0000313" key="4">
    <source>
        <dbReference type="EMBL" id="CAE0636317.1"/>
    </source>
</evidence>
<dbReference type="InterPro" id="IPR004088">
    <property type="entry name" value="KH_dom_type_1"/>
</dbReference>
<evidence type="ECO:0000259" key="3">
    <source>
        <dbReference type="SMART" id="SM00322"/>
    </source>
</evidence>
<keyword evidence="1" id="KW-0694">RNA-binding</keyword>
<organism evidence="4">
    <name type="scientific">Heterosigma akashiwo</name>
    <name type="common">Chromophytic alga</name>
    <name type="synonym">Heterosigma carterae</name>
    <dbReference type="NCBI Taxonomy" id="2829"/>
    <lineage>
        <taxon>Eukaryota</taxon>
        <taxon>Sar</taxon>
        <taxon>Stramenopiles</taxon>
        <taxon>Ochrophyta</taxon>
        <taxon>Raphidophyceae</taxon>
        <taxon>Chattonellales</taxon>
        <taxon>Chattonellaceae</taxon>
        <taxon>Heterosigma</taxon>
    </lineage>
</organism>
<feature type="domain" description="K Homology" evidence="3">
    <location>
        <begin position="76"/>
        <end position="149"/>
    </location>
</feature>
<dbReference type="SMART" id="SM00322">
    <property type="entry name" value="KH"/>
    <property type="match status" value="1"/>
</dbReference>
<dbReference type="Gene3D" id="3.30.1370.10">
    <property type="entry name" value="K Homology domain, type 1"/>
    <property type="match status" value="1"/>
</dbReference>